<sequence length="705" mass="72314">MLIERDDRPAVGVWSAVCLALFWAFVLVLGWRLAGEAAFSLTDAQVLFHPALVGGPWSLSRVDAAGPHALIALEAWVVRAVWGLSPTAFHAAQGVKLALVAFFAWGVMRASGARPGRALLAGVLLLTTPAFLDALPRLFSPELSCLTLLAGGLYFLPSIGARGARVGFWASLAFLGAAMSLDGPTAAALGAAGLGLAAWAMLRGAHVLFSHGLCLALLGAGWVAVHVSIGAGFSGQGGGSPDLLEAVGGNVLLALALPVLCLDALWRVRRLGSFGAQDACLVGAALLTVLELAASGPLGLRLLPAYALALPALGRMLAGPAGASGPVMMLGAGRTGGSHGLAWGVAGFCLTLALGLASVSGGLFALWHNMASAQGAGDFLGLLEVRRPRAGEPRTVLMLPRLAPESAQARGLAAELARRGLDAAYELRFPGGEDLFPAGTGAASGEAMLILTPDTPVSDAELAHLGGCLSPLLATPQGGGSFASDGVWAAWMASPYDWKRFQAQYMWPRGSFAVFAGDVAGCRSRFDWNVLKGMALADGLAVCPLTRELLTFRLTNTAPGALRRQEHAKGGEVKIVLAAFEPGAPPRPLGVAELPEHLGPGESVDLELGFGAHIRAPLVVAAFPGVVRNGSVRILTAAPLFTGHLRPRLGACLGTPSRPALPPLSPPPAPAQPAQHAPEQSATDQAAPPVPDATAPTSESTRTTP</sequence>
<feature type="transmembrane region" description="Helical" evidence="2">
    <location>
        <begin position="185"/>
        <end position="202"/>
    </location>
</feature>
<gene>
    <name evidence="3" type="ORF">ENR59_06370</name>
</gene>
<proteinExistence type="predicted"/>
<feature type="transmembrane region" description="Helical" evidence="2">
    <location>
        <begin position="306"/>
        <end position="329"/>
    </location>
</feature>
<protein>
    <submittedName>
        <fullName evidence="3">Uncharacterized protein</fullName>
    </submittedName>
</protein>
<feature type="transmembrane region" description="Helical" evidence="2">
    <location>
        <begin position="12"/>
        <end position="34"/>
    </location>
</feature>
<keyword evidence="2" id="KW-0812">Transmembrane</keyword>
<feature type="transmembrane region" description="Helical" evidence="2">
    <location>
        <begin position="278"/>
        <end position="300"/>
    </location>
</feature>
<feature type="transmembrane region" description="Helical" evidence="2">
    <location>
        <begin position="214"/>
        <end position="234"/>
    </location>
</feature>
<accession>A0A7C4AH16</accession>
<dbReference type="AlphaFoldDB" id="A0A7C4AH16"/>
<feature type="transmembrane region" description="Helical" evidence="2">
    <location>
        <begin position="246"/>
        <end position="266"/>
    </location>
</feature>
<feature type="region of interest" description="Disordered" evidence="1">
    <location>
        <begin position="652"/>
        <end position="705"/>
    </location>
</feature>
<evidence type="ECO:0000313" key="3">
    <source>
        <dbReference type="EMBL" id="HGG92562.1"/>
    </source>
</evidence>
<reference evidence="3" key="1">
    <citation type="journal article" date="2020" name="mSystems">
        <title>Genome- and Community-Level Interaction Insights into Carbon Utilization and Element Cycling Functions of Hydrothermarchaeota in Hydrothermal Sediment.</title>
        <authorList>
            <person name="Zhou Z."/>
            <person name="Liu Y."/>
            <person name="Xu W."/>
            <person name="Pan J."/>
            <person name="Luo Z.H."/>
            <person name="Li M."/>
        </authorList>
    </citation>
    <scope>NUCLEOTIDE SEQUENCE [LARGE SCALE GENOMIC DNA]</scope>
    <source>
        <strain evidence="3">SpSt-413</strain>
    </source>
</reference>
<feature type="transmembrane region" description="Helical" evidence="2">
    <location>
        <begin position="341"/>
        <end position="367"/>
    </location>
</feature>
<evidence type="ECO:0000256" key="2">
    <source>
        <dbReference type="SAM" id="Phobius"/>
    </source>
</evidence>
<name>A0A7C4AH16_9BACT</name>
<dbReference type="EMBL" id="DSRP01000441">
    <property type="protein sequence ID" value="HGG92562.1"/>
    <property type="molecule type" value="Genomic_DNA"/>
</dbReference>
<feature type="transmembrane region" description="Helical" evidence="2">
    <location>
        <begin position="88"/>
        <end position="108"/>
    </location>
</feature>
<keyword evidence="2" id="KW-0472">Membrane</keyword>
<feature type="transmembrane region" description="Helical" evidence="2">
    <location>
        <begin position="115"/>
        <end position="132"/>
    </location>
</feature>
<evidence type="ECO:0000256" key="1">
    <source>
        <dbReference type="SAM" id="MobiDB-lite"/>
    </source>
</evidence>
<feature type="compositionally biased region" description="Low complexity" evidence="1">
    <location>
        <begin position="672"/>
        <end position="697"/>
    </location>
</feature>
<keyword evidence="2" id="KW-1133">Transmembrane helix</keyword>
<feature type="compositionally biased region" description="Pro residues" evidence="1">
    <location>
        <begin position="659"/>
        <end position="671"/>
    </location>
</feature>
<organism evidence="3">
    <name type="scientific">Fundidesulfovibrio putealis</name>
    <dbReference type="NCBI Taxonomy" id="270496"/>
    <lineage>
        <taxon>Bacteria</taxon>
        <taxon>Pseudomonadati</taxon>
        <taxon>Thermodesulfobacteriota</taxon>
        <taxon>Desulfovibrionia</taxon>
        <taxon>Desulfovibrionales</taxon>
        <taxon>Desulfovibrionaceae</taxon>
        <taxon>Fundidesulfovibrio</taxon>
    </lineage>
</organism>
<comment type="caution">
    <text evidence="3">The sequence shown here is derived from an EMBL/GenBank/DDBJ whole genome shotgun (WGS) entry which is preliminary data.</text>
</comment>